<dbReference type="AlphaFoldDB" id="A0AB34V832"/>
<evidence type="ECO:0000313" key="4">
    <source>
        <dbReference type="EMBL" id="KTS93056.1"/>
    </source>
</evidence>
<dbReference type="GO" id="GO:0005829">
    <property type="term" value="C:cytosol"/>
    <property type="evidence" value="ECO:0007669"/>
    <property type="project" value="TreeGrafter"/>
</dbReference>
<dbReference type="SUPFAM" id="SSF52218">
    <property type="entry name" value="Flavoproteins"/>
    <property type="match status" value="1"/>
</dbReference>
<gene>
    <name evidence="4" type="ORF">RSA13_21825</name>
</gene>
<sequence>MKQHVYIVWSHPRRNSLTAQMVHSLRQRAEARGAHVTELDLYRSDFDPVLRVEDEPEWDNPDKRYSPEVHRLFAELDNQDIIFFVFPVWWYSFPAMLKGYLERVWNYGLAYGEQNRLTAKKVRWLALAGGSHRSFIKYGWEKNITDHLLGVSAYLAIRDVDVHFLYNTLGVEEAIEDDASHYAQLFEQMYAVVDSTV</sequence>
<evidence type="ECO:0000256" key="2">
    <source>
        <dbReference type="ARBA" id="ARBA00023002"/>
    </source>
</evidence>
<dbReference type="RefSeq" id="WP_058709016.1">
    <property type="nucleotide sequence ID" value="NZ_LDSI01000038.1"/>
</dbReference>
<dbReference type="EMBL" id="LDSI01000038">
    <property type="protein sequence ID" value="KTS93056.1"/>
    <property type="molecule type" value="Genomic_DNA"/>
</dbReference>
<dbReference type="GO" id="GO:0003955">
    <property type="term" value="F:NAD(P)H dehydrogenase (quinone) activity"/>
    <property type="evidence" value="ECO:0007669"/>
    <property type="project" value="TreeGrafter"/>
</dbReference>
<dbReference type="Pfam" id="PF02525">
    <property type="entry name" value="Flavodoxin_2"/>
    <property type="match status" value="1"/>
</dbReference>
<evidence type="ECO:0000259" key="3">
    <source>
        <dbReference type="Pfam" id="PF02525"/>
    </source>
</evidence>
<dbReference type="PANTHER" id="PTHR10204">
    <property type="entry name" value="NAD P H OXIDOREDUCTASE-RELATED"/>
    <property type="match status" value="1"/>
</dbReference>
<dbReference type="Gene3D" id="3.40.50.360">
    <property type="match status" value="1"/>
</dbReference>
<evidence type="ECO:0000313" key="5">
    <source>
        <dbReference type="Proteomes" id="UP000072520"/>
    </source>
</evidence>
<comment type="similarity">
    <text evidence="1">Belongs to the NAD(P)H dehydrogenase (quinone) family.</text>
</comment>
<dbReference type="NCBIfam" id="NF007280">
    <property type="entry name" value="PRK09739.1"/>
    <property type="match status" value="1"/>
</dbReference>
<comment type="caution">
    <text evidence="4">The sequence shown here is derived from an EMBL/GenBank/DDBJ whole genome shotgun (WGS) entry which is preliminary data.</text>
</comment>
<feature type="domain" description="Flavodoxin-like fold" evidence="3">
    <location>
        <begin position="4"/>
        <end position="184"/>
    </location>
</feature>
<reference evidence="4 5" key="1">
    <citation type="journal article" date="2016" name="Front. Microbiol.">
        <title>Genomic Resource of Rice Seed Associated Bacteria.</title>
        <authorList>
            <person name="Midha S."/>
            <person name="Bansal K."/>
            <person name="Sharma S."/>
            <person name="Kumar N."/>
            <person name="Patil P.P."/>
            <person name="Chaudhry V."/>
            <person name="Patil P.B."/>
        </authorList>
    </citation>
    <scope>NUCLEOTIDE SEQUENCE [LARGE SCALE GENOMIC DNA]</scope>
    <source>
        <strain evidence="4 5">RSA13</strain>
    </source>
</reference>
<name>A0AB34V832_9GAMM</name>
<protein>
    <recommendedName>
        <fullName evidence="3">Flavodoxin-like fold domain-containing protein</fullName>
    </recommendedName>
</protein>
<evidence type="ECO:0000256" key="1">
    <source>
        <dbReference type="ARBA" id="ARBA00006252"/>
    </source>
</evidence>
<dbReference type="InterPro" id="IPR051545">
    <property type="entry name" value="NAD(P)H_dehydrogenase_qn"/>
</dbReference>
<accession>A0AB34V832</accession>
<dbReference type="Proteomes" id="UP000072520">
    <property type="component" value="Unassembled WGS sequence"/>
</dbReference>
<proteinExistence type="inferred from homology"/>
<dbReference type="InterPro" id="IPR003680">
    <property type="entry name" value="Flavodoxin_fold"/>
</dbReference>
<keyword evidence="2" id="KW-0560">Oxidoreductase</keyword>
<organism evidence="4 5">
    <name type="scientific">Pantoea stewartii</name>
    <dbReference type="NCBI Taxonomy" id="66269"/>
    <lineage>
        <taxon>Bacteria</taxon>
        <taxon>Pseudomonadati</taxon>
        <taxon>Pseudomonadota</taxon>
        <taxon>Gammaproteobacteria</taxon>
        <taxon>Enterobacterales</taxon>
        <taxon>Erwiniaceae</taxon>
        <taxon>Pantoea</taxon>
    </lineage>
</organism>
<dbReference type="PANTHER" id="PTHR10204:SF34">
    <property type="entry name" value="NAD(P)H DEHYDROGENASE [QUINONE] 1 ISOFORM 1"/>
    <property type="match status" value="1"/>
</dbReference>
<dbReference type="InterPro" id="IPR029039">
    <property type="entry name" value="Flavoprotein-like_sf"/>
</dbReference>